<dbReference type="Gene3D" id="1.10.10.60">
    <property type="entry name" value="Homeodomain-like"/>
    <property type="match status" value="1"/>
</dbReference>
<accession>A0A2T6C0B5</accession>
<comment type="caution">
    <text evidence="3">The sequence shown here is derived from an EMBL/GenBank/DDBJ whole genome shotgun (WGS) entry which is preliminary data.</text>
</comment>
<dbReference type="GO" id="GO:0003700">
    <property type="term" value="F:DNA-binding transcription factor activity"/>
    <property type="evidence" value="ECO:0007669"/>
    <property type="project" value="InterPro"/>
</dbReference>
<evidence type="ECO:0000313" key="4">
    <source>
        <dbReference type="Proteomes" id="UP000244240"/>
    </source>
</evidence>
<dbReference type="Pfam" id="PF02805">
    <property type="entry name" value="Ada_Zn_binding"/>
    <property type="match status" value="1"/>
</dbReference>
<proteinExistence type="predicted"/>
<dbReference type="EMBL" id="QBKR01000006">
    <property type="protein sequence ID" value="PTX61752.1"/>
    <property type="molecule type" value="Genomic_DNA"/>
</dbReference>
<dbReference type="PROSITE" id="PS01124">
    <property type="entry name" value="HTH_ARAC_FAMILY_2"/>
    <property type="match status" value="1"/>
</dbReference>
<dbReference type="InterPro" id="IPR035451">
    <property type="entry name" value="Ada-like_dom_sf"/>
</dbReference>
<dbReference type="InterPro" id="IPR004026">
    <property type="entry name" value="Ada_DNA_repair_Zn-bd"/>
</dbReference>
<dbReference type="GO" id="GO:0008168">
    <property type="term" value="F:methyltransferase activity"/>
    <property type="evidence" value="ECO:0007669"/>
    <property type="project" value="InterPro"/>
</dbReference>
<name>A0A2T6C0B5_9BACL</name>
<sequence length="137" mass="16209">MLPLTFSQYFQEVIWMKKPEKLWQAVVQCDQTYDGSFYYAVKTTGIFCCPSCKSKTPKKENVTFFFRIKDAIRSNYRPCKRCRPDLHQRTYHPHEEVIREVKGLLESEYDQAWTLQKLSESVGISPGYLQRLLQNAQ</sequence>
<dbReference type="OrthoDB" id="9802228at2"/>
<dbReference type="Proteomes" id="UP000244240">
    <property type="component" value="Unassembled WGS sequence"/>
</dbReference>
<evidence type="ECO:0000313" key="3">
    <source>
        <dbReference type="EMBL" id="PTX61752.1"/>
    </source>
</evidence>
<organism evidence="3 4">
    <name type="scientific">Melghirimyces profundicolus</name>
    <dbReference type="NCBI Taxonomy" id="1242148"/>
    <lineage>
        <taxon>Bacteria</taxon>
        <taxon>Bacillati</taxon>
        <taxon>Bacillota</taxon>
        <taxon>Bacilli</taxon>
        <taxon>Bacillales</taxon>
        <taxon>Thermoactinomycetaceae</taxon>
        <taxon>Melghirimyces</taxon>
    </lineage>
</organism>
<dbReference type="AlphaFoldDB" id="A0A2T6C0B5"/>
<dbReference type="InterPro" id="IPR018060">
    <property type="entry name" value="HTH_AraC"/>
</dbReference>
<keyword evidence="1" id="KW-0010">Activator</keyword>
<protein>
    <submittedName>
        <fullName evidence="3">Metal binding Ada-like protein</fullName>
    </submittedName>
</protein>
<evidence type="ECO:0000259" key="2">
    <source>
        <dbReference type="PROSITE" id="PS01124"/>
    </source>
</evidence>
<reference evidence="3 4" key="1">
    <citation type="submission" date="2018-04" db="EMBL/GenBank/DDBJ databases">
        <title>Genomic Encyclopedia of Archaeal and Bacterial Type Strains, Phase II (KMG-II): from individual species to whole genera.</title>
        <authorList>
            <person name="Goeker M."/>
        </authorList>
    </citation>
    <scope>NUCLEOTIDE SEQUENCE [LARGE SCALE GENOMIC DNA]</scope>
    <source>
        <strain evidence="3 4">DSM 45787</strain>
    </source>
</reference>
<dbReference type="GO" id="GO:0043565">
    <property type="term" value="F:sequence-specific DNA binding"/>
    <property type="evidence" value="ECO:0007669"/>
    <property type="project" value="InterPro"/>
</dbReference>
<dbReference type="SUPFAM" id="SSF57884">
    <property type="entry name" value="Ada DNA repair protein, N-terminal domain (N-Ada 10)"/>
    <property type="match status" value="1"/>
</dbReference>
<dbReference type="Gene3D" id="3.40.10.10">
    <property type="entry name" value="DNA Methylphosphotriester Repair Domain"/>
    <property type="match status" value="1"/>
</dbReference>
<dbReference type="GO" id="GO:0006281">
    <property type="term" value="P:DNA repair"/>
    <property type="evidence" value="ECO:0007669"/>
    <property type="project" value="InterPro"/>
</dbReference>
<feature type="domain" description="HTH araC/xylS-type" evidence="2">
    <location>
        <begin position="99"/>
        <end position="137"/>
    </location>
</feature>
<evidence type="ECO:0000256" key="1">
    <source>
        <dbReference type="ARBA" id="ARBA00023159"/>
    </source>
</evidence>
<dbReference type="GO" id="GO:0008270">
    <property type="term" value="F:zinc ion binding"/>
    <property type="evidence" value="ECO:0007669"/>
    <property type="project" value="InterPro"/>
</dbReference>
<gene>
    <name evidence="3" type="ORF">C8P63_1064</name>
</gene>
<keyword evidence="4" id="KW-1185">Reference proteome</keyword>